<feature type="transmembrane region" description="Helical" evidence="6">
    <location>
        <begin position="407"/>
        <end position="426"/>
    </location>
</feature>
<comment type="caution">
    <text evidence="9">The sequence shown here is derived from an EMBL/GenBank/DDBJ whole genome shotgun (WGS) entry which is preliminary data.</text>
</comment>
<dbReference type="InterPro" id="IPR004797">
    <property type="entry name" value="Competence_ComEC/Rec2"/>
</dbReference>
<keyword evidence="7" id="KW-0732">Signal</keyword>
<keyword evidence="4 6" id="KW-1133">Transmembrane helix</keyword>
<protein>
    <submittedName>
        <fullName evidence="9">DNA internalization-related competence protein ComEC/Rec2</fullName>
    </submittedName>
</protein>
<feature type="transmembrane region" description="Helical" evidence="6">
    <location>
        <begin position="220"/>
        <end position="253"/>
    </location>
</feature>
<keyword evidence="5 6" id="KW-0472">Membrane</keyword>
<feature type="transmembrane region" description="Helical" evidence="6">
    <location>
        <begin position="433"/>
        <end position="450"/>
    </location>
</feature>
<dbReference type="InterPro" id="IPR025405">
    <property type="entry name" value="DUF4131"/>
</dbReference>
<feature type="transmembrane region" description="Helical" evidence="6">
    <location>
        <begin position="346"/>
        <end position="368"/>
    </location>
</feature>
<keyword evidence="3 6" id="KW-0812">Transmembrane</keyword>
<feature type="chain" id="PRO_5039626941" evidence="7">
    <location>
        <begin position="22"/>
        <end position="731"/>
    </location>
</feature>
<sequence>MLAAGAALMLIFAGSSLYWTAHNDSALDGTETKITGTVSSPLMYDGGRARFDLRTDQKEHIPVTWWFETEEEMQQSKRLLPGDRCQWAGELRKPGTAGNPGAFSYKTYLYWNKIHWLFTVENGQEIKCFNQSTGVVDTLQRLRAQQVQRMDNFFPEQAGGLAASLLFGERASMTGEVEEAYRSLGLIHVLVVSGMHVAIVSGAAFFLLKRIGMTKERSYTIVLCLLPVYAVLTGGAPSVLRASIAAGIFIAWQKWGPPGQRLDPAVILLAVMGAMLFFNPGYLFHIGFQLSFLLSGHLLLCRKKMAAVGKWTNMAWVAGSSMLVSLPIVLWNFYQFSLWNVMINFLFTPVLLLLVLPFLFLNYLLSFFLASPPEVFSIMFSGIEWMHALFIYLSGMSWSTVLLGKPGAVFTIVYAAGCTVFVAAWNRGLRRQALYLSAAAMLAAVGWQWVAPYTDSRGTVTYLDVGQGDSTVIELPYRRGVVVVDGGGRVSFNEVEWEQQEKPFDPGEAVVAEYLKYRGIRHLDTVVATHGDADHVNGLKYLMEHVPTGELWYGRSTHYEPEELELLAEFDEHTDIRLVEGGETYQIGGTSFYVLHPRGEWKDKNDRSVVLYFELGEKRWLLTGDVSAEQEKRMIQNYPGLRADILKTGHHGSSTSTSRDFVEALEPEHAVISAGYCNRFGHPHPEPLEILERAGINIWRTDLQGAIQFTVFPREEPGIHTVRKEMLPACK</sequence>
<evidence type="ECO:0000259" key="8">
    <source>
        <dbReference type="SMART" id="SM00849"/>
    </source>
</evidence>
<dbReference type="STRING" id="1371.GCA_900166605_03204"/>
<dbReference type="AlphaFoldDB" id="A0A510Y5W7"/>
<feature type="transmembrane region" description="Helical" evidence="6">
    <location>
        <begin position="265"/>
        <end position="294"/>
    </location>
</feature>
<dbReference type="SUPFAM" id="SSF56281">
    <property type="entry name" value="Metallo-hydrolase/oxidoreductase"/>
    <property type="match status" value="1"/>
</dbReference>
<dbReference type="Pfam" id="PF03772">
    <property type="entry name" value="Competence"/>
    <property type="match status" value="1"/>
</dbReference>
<evidence type="ECO:0000256" key="3">
    <source>
        <dbReference type="ARBA" id="ARBA00022692"/>
    </source>
</evidence>
<dbReference type="InterPro" id="IPR001279">
    <property type="entry name" value="Metallo-B-lactamas"/>
</dbReference>
<evidence type="ECO:0000256" key="1">
    <source>
        <dbReference type="ARBA" id="ARBA00004651"/>
    </source>
</evidence>
<dbReference type="EMBL" id="BJUN01000008">
    <property type="protein sequence ID" value="GEK58766.1"/>
    <property type="molecule type" value="Genomic_DNA"/>
</dbReference>
<evidence type="ECO:0000256" key="2">
    <source>
        <dbReference type="ARBA" id="ARBA00022475"/>
    </source>
</evidence>
<evidence type="ECO:0000256" key="7">
    <source>
        <dbReference type="SAM" id="SignalP"/>
    </source>
</evidence>
<dbReference type="InterPro" id="IPR035681">
    <property type="entry name" value="ComA-like_MBL"/>
</dbReference>
<dbReference type="Pfam" id="PF13567">
    <property type="entry name" value="DUF4131"/>
    <property type="match status" value="1"/>
</dbReference>
<dbReference type="PANTHER" id="PTHR30619">
    <property type="entry name" value="DNA INTERNALIZATION/COMPETENCE PROTEIN COMEC/REC2"/>
    <property type="match status" value="1"/>
</dbReference>
<dbReference type="InterPro" id="IPR052159">
    <property type="entry name" value="Competence_DNA_uptake"/>
</dbReference>
<reference evidence="9 10" key="1">
    <citation type="submission" date="2019-07" db="EMBL/GenBank/DDBJ databases">
        <title>Whole genome shotgun sequence of Marinococcus halophilus NBRC 102359.</title>
        <authorList>
            <person name="Hosoyama A."/>
            <person name="Uohara A."/>
            <person name="Ohji S."/>
            <person name="Ichikawa N."/>
        </authorList>
    </citation>
    <scope>NUCLEOTIDE SEQUENCE [LARGE SCALE GENOMIC DNA]</scope>
    <source>
        <strain evidence="9 10">NBRC 102359</strain>
    </source>
</reference>
<proteinExistence type="predicted"/>
<evidence type="ECO:0000313" key="10">
    <source>
        <dbReference type="Proteomes" id="UP000321051"/>
    </source>
</evidence>
<dbReference type="Pfam" id="PF00753">
    <property type="entry name" value="Lactamase_B"/>
    <property type="match status" value="1"/>
</dbReference>
<accession>A0A510Y5W7</accession>
<evidence type="ECO:0000313" key="9">
    <source>
        <dbReference type="EMBL" id="GEK58766.1"/>
    </source>
</evidence>
<evidence type="ECO:0000256" key="5">
    <source>
        <dbReference type="ARBA" id="ARBA00023136"/>
    </source>
</evidence>
<evidence type="ECO:0000256" key="4">
    <source>
        <dbReference type="ARBA" id="ARBA00022989"/>
    </source>
</evidence>
<dbReference type="NCBIfam" id="TIGR00361">
    <property type="entry name" value="ComEC_Rec2"/>
    <property type="match status" value="1"/>
</dbReference>
<gene>
    <name evidence="9" type="ORF">MHA01_16710</name>
</gene>
<dbReference type="GO" id="GO:0030420">
    <property type="term" value="P:establishment of competence for transformation"/>
    <property type="evidence" value="ECO:0007669"/>
    <property type="project" value="InterPro"/>
</dbReference>
<keyword evidence="10" id="KW-1185">Reference proteome</keyword>
<organism evidence="9 10">
    <name type="scientific">Marinococcus halophilus</name>
    <dbReference type="NCBI Taxonomy" id="1371"/>
    <lineage>
        <taxon>Bacteria</taxon>
        <taxon>Bacillati</taxon>
        <taxon>Bacillota</taxon>
        <taxon>Bacilli</taxon>
        <taxon>Bacillales</taxon>
        <taxon>Bacillaceae</taxon>
        <taxon>Marinococcus</taxon>
    </lineage>
</organism>
<keyword evidence="2" id="KW-1003">Cell membrane</keyword>
<evidence type="ECO:0000256" key="6">
    <source>
        <dbReference type="SAM" id="Phobius"/>
    </source>
</evidence>
<dbReference type="Gene3D" id="3.60.15.10">
    <property type="entry name" value="Ribonuclease Z/Hydroxyacylglutathione hydrolase-like"/>
    <property type="match status" value="1"/>
</dbReference>
<comment type="subcellular location">
    <subcellularLocation>
        <location evidence="1">Cell membrane</location>
        <topology evidence="1">Multi-pass membrane protein</topology>
    </subcellularLocation>
</comment>
<dbReference type="InterPro" id="IPR004477">
    <property type="entry name" value="ComEC_N"/>
</dbReference>
<dbReference type="InterPro" id="IPR036866">
    <property type="entry name" value="RibonucZ/Hydroxyglut_hydro"/>
</dbReference>
<dbReference type="Proteomes" id="UP000321051">
    <property type="component" value="Unassembled WGS sequence"/>
</dbReference>
<dbReference type="NCBIfam" id="TIGR00360">
    <property type="entry name" value="ComEC_N-term"/>
    <property type="match status" value="1"/>
</dbReference>
<name>A0A510Y5W7_MARHA</name>
<dbReference type="SMART" id="SM00849">
    <property type="entry name" value="Lactamase_B"/>
    <property type="match status" value="1"/>
</dbReference>
<feature type="transmembrane region" description="Helical" evidence="6">
    <location>
        <begin position="315"/>
        <end position="334"/>
    </location>
</feature>
<feature type="signal peptide" evidence="7">
    <location>
        <begin position="1"/>
        <end position="21"/>
    </location>
</feature>
<feature type="transmembrane region" description="Helical" evidence="6">
    <location>
        <begin position="186"/>
        <end position="208"/>
    </location>
</feature>
<dbReference type="GO" id="GO:0005886">
    <property type="term" value="C:plasma membrane"/>
    <property type="evidence" value="ECO:0007669"/>
    <property type="project" value="UniProtKB-SubCell"/>
</dbReference>
<dbReference type="PANTHER" id="PTHR30619:SF1">
    <property type="entry name" value="RECOMBINATION PROTEIN 2"/>
    <property type="match status" value="1"/>
</dbReference>
<feature type="transmembrane region" description="Helical" evidence="6">
    <location>
        <begin position="375"/>
        <end position="395"/>
    </location>
</feature>
<dbReference type="CDD" id="cd07731">
    <property type="entry name" value="ComA-like_MBL-fold"/>
    <property type="match status" value="1"/>
</dbReference>
<feature type="domain" description="Metallo-beta-lactamase" evidence="8">
    <location>
        <begin position="467"/>
        <end position="676"/>
    </location>
</feature>